<dbReference type="RefSeq" id="WP_303281376.1">
    <property type="nucleotide sequence ID" value="NZ_BAABCZ010000005.1"/>
</dbReference>
<evidence type="ECO:0000313" key="3">
    <source>
        <dbReference type="Proteomes" id="UP001176891"/>
    </source>
</evidence>
<feature type="chain" id="PRO_5046784181" evidence="1">
    <location>
        <begin position="26"/>
        <end position="679"/>
    </location>
</feature>
<reference evidence="2" key="1">
    <citation type="submission" date="2023-07" db="EMBL/GenBank/DDBJ databases">
        <title>Two novel species in the genus Flavivirga.</title>
        <authorList>
            <person name="Kwon K."/>
        </authorList>
    </citation>
    <scope>NUCLEOTIDE SEQUENCE</scope>
    <source>
        <strain evidence="2">KACC 14157</strain>
    </source>
</reference>
<gene>
    <name evidence="2" type="ORF">Q4Q39_05445</name>
</gene>
<keyword evidence="3" id="KW-1185">Reference proteome</keyword>
<comment type="caution">
    <text evidence="2">The sequence shown here is derived from an EMBL/GenBank/DDBJ whole genome shotgun (WGS) entry which is preliminary data.</text>
</comment>
<evidence type="ECO:0000256" key="1">
    <source>
        <dbReference type="SAM" id="SignalP"/>
    </source>
</evidence>
<dbReference type="EMBL" id="JAUOEM010000002">
    <property type="protein sequence ID" value="MDO5986847.1"/>
    <property type="molecule type" value="Genomic_DNA"/>
</dbReference>
<organism evidence="2 3">
    <name type="scientific">Flavivirga amylovorans</name>
    <dbReference type="NCBI Taxonomy" id="870486"/>
    <lineage>
        <taxon>Bacteria</taxon>
        <taxon>Pseudomonadati</taxon>
        <taxon>Bacteroidota</taxon>
        <taxon>Flavobacteriia</taxon>
        <taxon>Flavobacteriales</taxon>
        <taxon>Flavobacteriaceae</taxon>
        <taxon>Flavivirga</taxon>
    </lineage>
</organism>
<protein>
    <submittedName>
        <fullName evidence="2">Uncharacterized protein</fullName>
    </submittedName>
</protein>
<sequence length="679" mass="76856">MIINQRNLQRLLFILLLSLSFSLSAQNAYYDALKIDFLEEKYKEFKSKAGISATEINTIETQILKDKNNYDSFLATPFSIALSKENIESIRKSIVINDLGVIAFSSNFVALADQAANPATSNLFSIPVSAQSAIIDGTAKFLAERFKEDITTLYINKFREKLESIPELKALYPKTFSFLKTADVFNYRSLGNDFKEAFEEDLKNILSNLGIYINDNANLKAKLIASKVYYPFDFTLALSDKLINGYHPVEILDYLESRYKSNPDVGFSNYYNITHGLNILQKNLQRKKSDEPSQSIELVKPFENIWLRFSDLKKINTADKIKYFTALIYNQDRNYFSNVLKIDANNVYDFFNNTIYPIAGILNDIENIQSKGKSMTADDYVGVMSNTLKLLKYINGKEEIGFRVGEIKFTGKDGEEVIIDVLDLMDKMVDLYKSIQNKDYGYIVTNGLYVTEKILLASGESKANIIKVTQVVSKYGGFMVDVVTADNSDEVKDAIKKNVTKFSFLDKRNSLFSLTISGHPGIYGGVEELTKNNTSQANFGITAPIGFEFMWGFRTCKGTKNKQYAFVNEDDTIKYLSGHAWSIFVSFADIGAAFNYRLNDTESELPQELTFKQIFSPGVSINYGFRNSPITLGAGIQYSPELRKVTVENIETGSNSLRAMLRLSWDIPLIKIYSKHVKK</sequence>
<feature type="signal peptide" evidence="1">
    <location>
        <begin position="1"/>
        <end position="25"/>
    </location>
</feature>
<name>A0ABT8WYY9_9FLAO</name>
<accession>A0ABT8WYY9</accession>
<evidence type="ECO:0000313" key="2">
    <source>
        <dbReference type="EMBL" id="MDO5986847.1"/>
    </source>
</evidence>
<dbReference type="Proteomes" id="UP001176891">
    <property type="component" value="Unassembled WGS sequence"/>
</dbReference>
<keyword evidence="1" id="KW-0732">Signal</keyword>
<proteinExistence type="predicted"/>